<dbReference type="AlphaFoldDB" id="S4PTT5"/>
<reference evidence="2" key="2">
    <citation type="submission" date="2013-05" db="EMBL/GenBank/DDBJ databases">
        <authorList>
            <person name="Carter J.-M."/>
            <person name="Baker S.C."/>
            <person name="Pink R."/>
            <person name="Carter D.R.F."/>
            <person name="Collins A."/>
            <person name="Tomlin J."/>
            <person name="Gibbs M."/>
            <person name="Breuker C.J."/>
        </authorList>
    </citation>
    <scope>NUCLEOTIDE SEQUENCE</scope>
    <source>
        <tissue evidence="2">Ovary</tissue>
    </source>
</reference>
<feature type="non-terminal residue" evidence="2">
    <location>
        <position position="95"/>
    </location>
</feature>
<protein>
    <submittedName>
        <fullName evidence="2">Uncharacterized protein</fullName>
    </submittedName>
</protein>
<keyword evidence="1" id="KW-0175">Coiled coil</keyword>
<feature type="coiled-coil region" evidence="1">
    <location>
        <begin position="7"/>
        <end position="92"/>
    </location>
</feature>
<sequence>MMWHEKSLKMEAKIQNLTLTLSKMEEDKLRHEKEFHDALRMEKDNLAQEKLQLQRSAEINTNNLLAISQENLAKKEKEIEELIHSNKQLRDNITQ</sequence>
<organism evidence="2">
    <name type="scientific">Pararge aegeria</name>
    <name type="common">speckled wood butterfly</name>
    <dbReference type="NCBI Taxonomy" id="116150"/>
    <lineage>
        <taxon>Eukaryota</taxon>
        <taxon>Metazoa</taxon>
        <taxon>Ecdysozoa</taxon>
        <taxon>Arthropoda</taxon>
        <taxon>Hexapoda</taxon>
        <taxon>Insecta</taxon>
        <taxon>Pterygota</taxon>
        <taxon>Neoptera</taxon>
        <taxon>Endopterygota</taxon>
        <taxon>Lepidoptera</taxon>
        <taxon>Glossata</taxon>
        <taxon>Ditrysia</taxon>
        <taxon>Papilionoidea</taxon>
        <taxon>Nymphalidae</taxon>
        <taxon>Satyrinae</taxon>
        <taxon>Satyrini</taxon>
        <taxon>Parargina</taxon>
        <taxon>Pararge</taxon>
    </lineage>
</organism>
<reference evidence="2" key="1">
    <citation type="journal article" date="2013" name="BMC Genomics">
        <title>Unscrambling butterfly oogenesis.</title>
        <authorList>
            <person name="Carter J.M."/>
            <person name="Baker S.C."/>
            <person name="Pink R."/>
            <person name="Carter D.R."/>
            <person name="Collins A."/>
            <person name="Tomlin J."/>
            <person name="Gibbs M."/>
            <person name="Breuker C.J."/>
        </authorList>
    </citation>
    <scope>NUCLEOTIDE SEQUENCE</scope>
    <source>
        <tissue evidence="2">Ovary</tissue>
    </source>
</reference>
<evidence type="ECO:0000313" key="2">
    <source>
        <dbReference type="EMBL" id="JAA81082.1"/>
    </source>
</evidence>
<name>S4PTT5_9NEOP</name>
<proteinExistence type="predicted"/>
<dbReference type="EMBL" id="GAIX01011478">
    <property type="protein sequence ID" value="JAA81082.1"/>
    <property type="molecule type" value="Transcribed_RNA"/>
</dbReference>
<accession>S4PTT5</accession>
<evidence type="ECO:0000256" key="1">
    <source>
        <dbReference type="SAM" id="Coils"/>
    </source>
</evidence>